<evidence type="ECO:0000313" key="3">
    <source>
        <dbReference type="Proteomes" id="UP000053464"/>
    </source>
</evidence>
<feature type="compositionally biased region" description="Low complexity" evidence="1">
    <location>
        <begin position="140"/>
        <end position="163"/>
    </location>
</feature>
<dbReference type="PATRIC" id="fig|1581420.6.peg.896"/>
<evidence type="ECO:0000313" key="2">
    <source>
        <dbReference type="EMBL" id="KLE35656.1"/>
    </source>
</evidence>
<organism evidence="2 3">
    <name type="scientific">Aurantiacibacter luteus</name>
    <dbReference type="NCBI Taxonomy" id="1581420"/>
    <lineage>
        <taxon>Bacteria</taxon>
        <taxon>Pseudomonadati</taxon>
        <taxon>Pseudomonadota</taxon>
        <taxon>Alphaproteobacteria</taxon>
        <taxon>Sphingomonadales</taxon>
        <taxon>Erythrobacteraceae</taxon>
        <taxon>Aurantiacibacter</taxon>
    </lineage>
</organism>
<evidence type="ECO:0000256" key="1">
    <source>
        <dbReference type="SAM" id="MobiDB-lite"/>
    </source>
</evidence>
<dbReference type="OrthoDB" id="7509131at2"/>
<protein>
    <submittedName>
        <fullName evidence="2">Uncharacterized protein</fullName>
    </submittedName>
</protein>
<sequence length="174" mass="18450">MAKLSKPPIPLKMYKHFAVVTLTLTAGIAMFADSDNREAMAQQIDEHRDEQHLREFSAQRFRTRELIRRDLDGGGTFGDEGYGYGAPDVAAQVNGTGSRRRAAASRRVAIPGYSAEQVAAMSEEQYQSLVAALPPEQRAEAAASSGPTAAQMDAISRASARRAGAGGGGADAPV</sequence>
<dbReference type="AlphaFoldDB" id="A0A0G9MY60"/>
<proteinExistence type="predicted"/>
<comment type="caution">
    <text evidence="2">The sequence shown here is derived from an EMBL/GenBank/DDBJ whole genome shotgun (WGS) entry which is preliminary data.</text>
</comment>
<gene>
    <name evidence="2" type="ORF">AAW00_04445</name>
</gene>
<feature type="region of interest" description="Disordered" evidence="1">
    <location>
        <begin position="136"/>
        <end position="174"/>
    </location>
</feature>
<accession>A0A0G9MY60</accession>
<dbReference type="RefSeq" id="WP_047003063.1">
    <property type="nucleotide sequence ID" value="NZ_LBHB01000001.1"/>
</dbReference>
<name>A0A0G9MY60_9SPHN</name>
<keyword evidence="3" id="KW-1185">Reference proteome</keyword>
<feature type="compositionally biased region" description="Gly residues" evidence="1">
    <location>
        <begin position="164"/>
        <end position="174"/>
    </location>
</feature>
<dbReference type="EMBL" id="LBHB01000001">
    <property type="protein sequence ID" value="KLE35656.1"/>
    <property type="molecule type" value="Genomic_DNA"/>
</dbReference>
<dbReference type="Proteomes" id="UP000053464">
    <property type="component" value="Unassembled WGS sequence"/>
</dbReference>
<reference evidence="2 3" key="1">
    <citation type="submission" date="2015-04" db="EMBL/GenBank/DDBJ databases">
        <title>The draft genome sequence of Erythrobacter luteus KA37.</title>
        <authorList>
            <person name="Zhuang L."/>
            <person name="Liu Y."/>
            <person name="Shao Z."/>
        </authorList>
    </citation>
    <scope>NUCLEOTIDE SEQUENCE [LARGE SCALE GENOMIC DNA]</scope>
    <source>
        <strain evidence="2 3">KA37</strain>
    </source>
</reference>